<keyword evidence="2" id="KW-0040">ANK repeat</keyword>
<feature type="compositionally biased region" description="Acidic residues" evidence="3">
    <location>
        <begin position="19"/>
        <end position="30"/>
    </location>
</feature>
<accession>A0A7M7PDP8</accession>
<dbReference type="AlphaFoldDB" id="A0A7M7PDP8"/>
<dbReference type="PANTHER" id="PTHR24198:SF165">
    <property type="entry name" value="ANKYRIN REPEAT-CONTAINING PROTEIN-RELATED"/>
    <property type="match status" value="1"/>
</dbReference>
<feature type="compositionally biased region" description="Acidic residues" evidence="3">
    <location>
        <begin position="46"/>
        <end position="59"/>
    </location>
</feature>
<dbReference type="RefSeq" id="XP_030849719.1">
    <property type="nucleotide sequence ID" value="XM_030993859.1"/>
</dbReference>
<protein>
    <submittedName>
        <fullName evidence="4">Uncharacterized protein</fullName>
    </submittedName>
</protein>
<proteinExistence type="predicted"/>
<dbReference type="Pfam" id="PF12796">
    <property type="entry name" value="Ank_2"/>
    <property type="match status" value="2"/>
</dbReference>
<dbReference type="PANTHER" id="PTHR24198">
    <property type="entry name" value="ANKYRIN REPEAT AND PROTEIN KINASE DOMAIN-CONTAINING PROTEIN"/>
    <property type="match status" value="1"/>
</dbReference>
<evidence type="ECO:0000313" key="4">
    <source>
        <dbReference type="EnsemblMetazoa" id="XP_030849719"/>
    </source>
</evidence>
<dbReference type="InterPro" id="IPR036770">
    <property type="entry name" value="Ankyrin_rpt-contain_sf"/>
</dbReference>
<name>A0A7M7PDP8_STRPU</name>
<keyword evidence="1" id="KW-0677">Repeat</keyword>
<feature type="compositionally biased region" description="Polar residues" evidence="3">
    <location>
        <begin position="8"/>
        <end position="18"/>
    </location>
</feature>
<dbReference type="SMART" id="SM00248">
    <property type="entry name" value="ANK"/>
    <property type="match status" value="7"/>
</dbReference>
<evidence type="ECO:0000256" key="3">
    <source>
        <dbReference type="SAM" id="MobiDB-lite"/>
    </source>
</evidence>
<dbReference type="SUPFAM" id="SSF48403">
    <property type="entry name" value="Ankyrin repeat"/>
    <property type="match status" value="1"/>
</dbReference>
<keyword evidence="5" id="KW-1185">Reference proteome</keyword>
<dbReference type="OrthoDB" id="2157354at2759"/>
<dbReference type="EnsemblMetazoa" id="XM_030993859">
    <property type="protein sequence ID" value="XP_030849719"/>
    <property type="gene ID" value="LOC115927691"/>
</dbReference>
<organism evidence="4 5">
    <name type="scientific">Strongylocentrotus purpuratus</name>
    <name type="common">Purple sea urchin</name>
    <dbReference type="NCBI Taxonomy" id="7668"/>
    <lineage>
        <taxon>Eukaryota</taxon>
        <taxon>Metazoa</taxon>
        <taxon>Echinodermata</taxon>
        <taxon>Eleutherozoa</taxon>
        <taxon>Echinozoa</taxon>
        <taxon>Echinoidea</taxon>
        <taxon>Euechinoidea</taxon>
        <taxon>Echinacea</taxon>
        <taxon>Camarodonta</taxon>
        <taxon>Echinidea</taxon>
        <taxon>Strongylocentrotidae</taxon>
        <taxon>Strongylocentrotus</taxon>
    </lineage>
</organism>
<feature type="region of interest" description="Disordered" evidence="3">
    <location>
        <begin position="1"/>
        <end position="72"/>
    </location>
</feature>
<dbReference type="Gene3D" id="1.25.40.20">
    <property type="entry name" value="Ankyrin repeat-containing domain"/>
    <property type="match status" value="2"/>
</dbReference>
<dbReference type="Proteomes" id="UP000007110">
    <property type="component" value="Unassembled WGS sequence"/>
</dbReference>
<dbReference type="KEGG" id="spu:115927691"/>
<sequence>MVKRRSSHFNNHVTWEQTPSDDDDDDESSDSDSVRPRSPTCTDEGSGSEEEGSESESESDVSSGGGSSSMARRIRGTSLIKLVTSKYPGVKQARILLGALTPGEIDGELRATDGRGNSVIHYVCIKTLLPWLELIIQHGGDLEAKGAGGKRPIHLALKERARNERQTRDKARMVELLVAKKVEVNKEDNQGQTPLQLACKFGGQKTVIRALLSHPDIRVDQPVKHGRVKSTLLNISCHNNQFENALLLLKHNANPLAEDGTKDTPLYTILRKGHMKYALRFLTTCQKKGHDMRQILSAKNVYNKTVLHEAIITGHELLVKFCLDCMTPSNQSDGTDSNDYLLSVTSRYNTNVMHSACMKEHLAIAILLYDLCPKLLDARTTKGWTPLHYACRGNYAELAEELCSMLQR</sequence>
<dbReference type="GeneID" id="115927691"/>
<dbReference type="InParanoid" id="A0A7M7PDP8"/>
<reference evidence="5" key="1">
    <citation type="submission" date="2015-02" db="EMBL/GenBank/DDBJ databases">
        <title>Genome sequencing for Strongylocentrotus purpuratus.</title>
        <authorList>
            <person name="Murali S."/>
            <person name="Liu Y."/>
            <person name="Vee V."/>
            <person name="English A."/>
            <person name="Wang M."/>
            <person name="Skinner E."/>
            <person name="Han Y."/>
            <person name="Muzny D.M."/>
            <person name="Worley K.C."/>
            <person name="Gibbs R.A."/>
        </authorList>
    </citation>
    <scope>NUCLEOTIDE SEQUENCE</scope>
</reference>
<evidence type="ECO:0000256" key="2">
    <source>
        <dbReference type="ARBA" id="ARBA00023043"/>
    </source>
</evidence>
<evidence type="ECO:0000256" key="1">
    <source>
        <dbReference type="ARBA" id="ARBA00022737"/>
    </source>
</evidence>
<dbReference type="InterPro" id="IPR002110">
    <property type="entry name" value="Ankyrin_rpt"/>
</dbReference>
<reference evidence="4" key="2">
    <citation type="submission" date="2021-01" db="UniProtKB">
        <authorList>
            <consortium name="EnsemblMetazoa"/>
        </authorList>
    </citation>
    <scope>IDENTIFICATION</scope>
</reference>
<evidence type="ECO:0000313" key="5">
    <source>
        <dbReference type="Proteomes" id="UP000007110"/>
    </source>
</evidence>